<protein>
    <submittedName>
        <fullName evidence="1">Orotate phosphoribosyltransferase</fullName>
    </submittedName>
</protein>
<reference evidence="1" key="1">
    <citation type="submission" date="2022-07" db="EMBL/GenBank/DDBJ databases">
        <title>Complete Genome Sequence of the Radioresistant Bacterium Deinococcus aetherius ST0316, Isolated from the Air Dust collected in Lower Stratosphere above Japan.</title>
        <authorList>
            <person name="Satoh K."/>
            <person name="Hagiwara K."/>
            <person name="Katsumata K."/>
            <person name="Kubo A."/>
            <person name="Yokobori S."/>
            <person name="Yamagishi A."/>
            <person name="Oono Y."/>
            <person name="Narumi I."/>
        </authorList>
    </citation>
    <scope>NUCLEOTIDE SEQUENCE</scope>
    <source>
        <strain evidence="1">ST0316</strain>
    </source>
</reference>
<evidence type="ECO:0000313" key="2">
    <source>
        <dbReference type="Proteomes" id="UP001064971"/>
    </source>
</evidence>
<dbReference type="InterPro" id="IPR000836">
    <property type="entry name" value="PRTase_dom"/>
</dbReference>
<proteinExistence type="predicted"/>
<keyword evidence="1" id="KW-0808">Transferase</keyword>
<organism evidence="1 2">
    <name type="scientific">Deinococcus aetherius</name>
    <dbReference type="NCBI Taxonomy" id="200252"/>
    <lineage>
        <taxon>Bacteria</taxon>
        <taxon>Thermotogati</taxon>
        <taxon>Deinococcota</taxon>
        <taxon>Deinococci</taxon>
        <taxon>Deinococcales</taxon>
        <taxon>Deinococcaceae</taxon>
        <taxon>Deinococcus</taxon>
    </lineage>
</organism>
<accession>A0ABM8AAM2</accession>
<dbReference type="RefSeq" id="WP_264776624.1">
    <property type="nucleotide sequence ID" value="NZ_AP026560.1"/>
</dbReference>
<gene>
    <name evidence="1" type="primary">pyrE_1</name>
    <name evidence="1" type="ORF">DAETH_07840</name>
</gene>
<dbReference type="SUPFAM" id="SSF53271">
    <property type="entry name" value="PRTase-like"/>
    <property type="match status" value="1"/>
</dbReference>
<dbReference type="Gene3D" id="3.40.50.2020">
    <property type="match status" value="1"/>
</dbReference>
<dbReference type="EMBL" id="AP026560">
    <property type="protein sequence ID" value="BDP40815.1"/>
    <property type="molecule type" value="Genomic_DNA"/>
</dbReference>
<dbReference type="GO" id="GO:0016757">
    <property type="term" value="F:glycosyltransferase activity"/>
    <property type="evidence" value="ECO:0007669"/>
    <property type="project" value="UniProtKB-KW"/>
</dbReference>
<evidence type="ECO:0000313" key="1">
    <source>
        <dbReference type="EMBL" id="BDP40815.1"/>
    </source>
</evidence>
<name>A0ABM8AAM2_9DEIO</name>
<keyword evidence="2" id="KW-1185">Reference proteome</keyword>
<sequence>MLYRAGVTLDVMRRDGHTAFRNGLHGDGWLEKGEVTRDPARLDTLAATQAGQIARAFPGATLVVGASQCGAVLAAFVARHLGLPVAFLNVEGEGAFFHRMHVPEPGERVVLAEDLICTCQDARVLVRSLRERGHEVLGLSAWAVRDGAALPEVPVTTLAAHPYRTFAAEACRLCAGGEGLAWGGVRE</sequence>
<dbReference type="InterPro" id="IPR029057">
    <property type="entry name" value="PRTase-like"/>
</dbReference>
<dbReference type="CDD" id="cd06223">
    <property type="entry name" value="PRTases_typeI"/>
    <property type="match status" value="1"/>
</dbReference>
<dbReference type="Proteomes" id="UP001064971">
    <property type="component" value="Chromosome"/>
</dbReference>
<keyword evidence="1" id="KW-0328">Glycosyltransferase</keyword>